<dbReference type="EMBL" id="VNJI01000041">
    <property type="protein sequence ID" value="TVY07186.1"/>
    <property type="molecule type" value="Genomic_DNA"/>
</dbReference>
<protein>
    <submittedName>
        <fullName evidence="1">Uncharacterized protein</fullName>
    </submittedName>
</protein>
<comment type="caution">
    <text evidence="1">The sequence shown here is derived from an EMBL/GenBank/DDBJ whole genome shotgun (WGS) entry which is preliminary data.</text>
</comment>
<reference evidence="1 2" key="1">
    <citation type="submission" date="2019-07" db="EMBL/GenBank/DDBJ databases">
        <authorList>
            <person name="Kim J."/>
        </authorList>
    </citation>
    <scope>NUCLEOTIDE SEQUENCE [LARGE SCALE GENOMIC DNA]</scope>
    <source>
        <strain evidence="1 2">JC52</strain>
    </source>
</reference>
<dbReference type="Proteomes" id="UP000317036">
    <property type="component" value="Unassembled WGS sequence"/>
</dbReference>
<accession>A0A559K501</accession>
<keyword evidence="2" id="KW-1185">Reference proteome</keyword>
<gene>
    <name evidence="1" type="ORF">FPZ49_25080</name>
</gene>
<name>A0A559K501_9BACL</name>
<proteinExistence type="predicted"/>
<evidence type="ECO:0000313" key="1">
    <source>
        <dbReference type="EMBL" id="TVY07186.1"/>
    </source>
</evidence>
<organism evidence="1 2">
    <name type="scientific">Paenibacillus cremeus</name>
    <dbReference type="NCBI Taxonomy" id="2163881"/>
    <lineage>
        <taxon>Bacteria</taxon>
        <taxon>Bacillati</taxon>
        <taxon>Bacillota</taxon>
        <taxon>Bacilli</taxon>
        <taxon>Bacillales</taxon>
        <taxon>Paenibacillaceae</taxon>
        <taxon>Paenibacillus</taxon>
    </lineage>
</organism>
<evidence type="ECO:0000313" key="2">
    <source>
        <dbReference type="Proteomes" id="UP000317036"/>
    </source>
</evidence>
<sequence>MKKYIANVIVNGKLEYDQEMPDTCQFTYEGLQKHMEDISTNEGIRLIYNSILFKYLREQRYVSFNKGCHLAQFKVKPGYHPKKIFDAAAHHSFRAYVTAAINFRGMELNTESANTLLHPKSKTIQNFPYPAILRISKDDVRIMSVPPIDPSPTQDTMYIARCSHFNVRSSQRNGITVNYESHTFEPFLMSVVQELGVSFSIHQIQDVGAVEIVISDPTDIEFILQVGSAIEKHI</sequence>
<dbReference type="RefSeq" id="WP_144852279.1">
    <property type="nucleotide sequence ID" value="NZ_VNJI01000041.1"/>
</dbReference>
<dbReference type="AlphaFoldDB" id="A0A559K501"/>